<name>A0ABW4KM25_9BURK</name>
<accession>A0ABW4KM25</accession>
<dbReference type="EMBL" id="JBHUEJ010000002">
    <property type="protein sequence ID" value="MFD1709050.1"/>
    <property type="molecule type" value="Genomic_DNA"/>
</dbReference>
<evidence type="ECO:0000256" key="1">
    <source>
        <dbReference type="SAM" id="MobiDB-lite"/>
    </source>
</evidence>
<keyword evidence="3" id="KW-1185">Reference proteome</keyword>
<feature type="region of interest" description="Disordered" evidence="1">
    <location>
        <begin position="75"/>
        <end position="96"/>
    </location>
</feature>
<dbReference type="RefSeq" id="WP_147914368.1">
    <property type="nucleotide sequence ID" value="NZ_JBHUEJ010000002.1"/>
</dbReference>
<organism evidence="2 3">
    <name type="scientific">Ottowia flava</name>
    <dbReference type="NCBI Taxonomy" id="2675430"/>
    <lineage>
        <taxon>Bacteria</taxon>
        <taxon>Pseudomonadati</taxon>
        <taxon>Pseudomonadota</taxon>
        <taxon>Betaproteobacteria</taxon>
        <taxon>Burkholderiales</taxon>
        <taxon>Comamonadaceae</taxon>
        <taxon>Ottowia</taxon>
    </lineage>
</organism>
<evidence type="ECO:0000313" key="3">
    <source>
        <dbReference type="Proteomes" id="UP001597304"/>
    </source>
</evidence>
<dbReference type="Proteomes" id="UP001597304">
    <property type="component" value="Unassembled WGS sequence"/>
</dbReference>
<comment type="caution">
    <text evidence="2">The sequence shown here is derived from an EMBL/GenBank/DDBJ whole genome shotgun (WGS) entry which is preliminary data.</text>
</comment>
<sequence>MNRPANPSVDLAGQPITVDLAGAAAIMKVHKETVLKDIRAGRLPAGQNGRAYVMLTRDVVALTEARIVEQTAARMGVTKAAPTRRSRASSHNAPAS</sequence>
<evidence type="ECO:0000313" key="2">
    <source>
        <dbReference type="EMBL" id="MFD1709050.1"/>
    </source>
</evidence>
<reference evidence="3" key="1">
    <citation type="journal article" date="2019" name="Int. J. Syst. Evol. Microbiol.">
        <title>The Global Catalogue of Microorganisms (GCM) 10K type strain sequencing project: providing services to taxonomists for standard genome sequencing and annotation.</title>
        <authorList>
            <consortium name="The Broad Institute Genomics Platform"/>
            <consortium name="The Broad Institute Genome Sequencing Center for Infectious Disease"/>
            <person name="Wu L."/>
            <person name="Ma J."/>
        </authorList>
    </citation>
    <scope>NUCLEOTIDE SEQUENCE [LARGE SCALE GENOMIC DNA]</scope>
    <source>
        <strain evidence="3">LMG 29247</strain>
    </source>
</reference>
<gene>
    <name evidence="2" type="ORF">ACFSF0_00365</name>
</gene>
<proteinExistence type="predicted"/>
<protein>
    <submittedName>
        <fullName evidence="2">Helix-turn-helix domain-containing protein</fullName>
    </submittedName>
</protein>